<proteinExistence type="predicted"/>
<keyword evidence="2" id="KW-1185">Reference proteome</keyword>
<dbReference type="AlphaFoldDB" id="A0A2H6KDL6"/>
<evidence type="ECO:0000313" key="1">
    <source>
        <dbReference type="EMBL" id="GBE61049.1"/>
    </source>
</evidence>
<dbReference type="RefSeq" id="XP_028867292.1">
    <property type="nucleotide sequence ID" value="XM_029011459.1"/>
</dbReference>
<dbReference type="EMBL" id="BDSA01000002">
    <property type="protein sequence ID" value="GBE61049.1"/>
    <property type="molecule type" value="Genomic_DNA"/>
</dbReference>
<protein>
    <submittedName>
        <fullName evidence="1">Uncharacterized protein</fullName>
    </submittedName>
</protein>
<dbReference type="GeneID" id="39874819"/>
<evidence type="ECO:0000313" key="2">
    <source>
        <dbReference type="Proteomes" id="UP000236319"/>
    </source>
</evidence>
<gene>
    <name evidence="1" type="ORF">BOVATA_025420</name>
</gene>
<name>A0A2H6KDL6_9APIC</name>
<comment type="caution">
    <text evidence="1">The sequence shown here is derived from an EMBL/GenBank/DDBJ whole genome shotgun (WGS) entry which is preliminary data.</text>
</comment>
<dbReference type="Proteomes" id="UP000236319">
    <property type="component" value="Unassembled WGS sequence"/>
</dbReference>
<organism evidence="1 2">
    <name type="scientific">Babesia ovata</name>
    <dbReference type="NCBI Taxonomy" id="189622"/>
    <lineage>
        <taxon>Eukaryota</taxon>
        <taxon>Sar</taxon>
        <taxon>Alveolata</taxon>
        <taxon>Apicomplexa</taxon>
        <taxon>Aconoidasida</taxon>
        <taxon>Piroplasmida</taxon>
        <taxon>Babesiidae</taxon>
        <taxon>Babesia</taxon>
    </lineage>
</organism>
<sequence length="152" mass="16677">MLISLPLCVAIELLRADSTSFRLLGSWFLTMAGSLTLAGTCLESFLRNGNHGFVDFGFATSRSPNNASSWTPYTASFASCDVACFAGNTMLWCCSFLRCFGVNSIELGCDVDNPSSLDIDLKLPRSFDPICLNLPRVRLQKPMNDMVELSKE</sequence>
<dbReference type="VEuPathDB" id="PiroplasmaDB:BOVATA_025420"/>
<accession>A0A2H6KDL6</accession>
<reference evidence="1 2" key="1">
    <citation type="journal article" date="2017" name="BMC Genomics">
        <title>Whole-genome assembly of Babesia ovata and comparative genomics between closely related pathogens.</title>
        <authorList>
            <person name="Yamagishi J."/>
            <person name="Asada M."/>
            <person name="Hakimi H."/>
            <person name="Tanaka T.Q."/>
            <person name="Sugimoto C."/>
            <person name="Kawazu S."/>
        </authorList>
    </citation>
    <scope>NUCLEOTIDE SEQUENCE [LARGE SCALE GENOMIC DNA]</scope>
    <source>
        <strain evidence="1 2">Miyake</strain>
    </source>
</reference>